<gene>
    <name evidence="2" type="ORF">E7811_04925</name>
</gene>
<comment type="caution">
    <text evidence="2">The sequence shown here is derived from an EMBL/GenBank/DDBJ whole genome shotgun (WGS) entry which is preliminary data.</text>
</comment>
<sequence>MSAGTMGGSKVSVSSMQAPPRTLTLALAERRDFAVSTAKAMRARGQRVWCVPFARNASGIDIRGDAREWWGKANGIYDRGNEPQVGAVMAFSATRKNPRGHVAVVSQVLSDREILIDHANWTRNKVSLGMKVIDISDKGDWSRVRVESTPGTLGRPYPVTGFIYPVEG</sequence>
<dbReference type="Pfam" id="PF05257">
    <property type="entry name" value="CHAP"/>
    <property type="match status" value="1"/>
</dbReference>
<proteinExistence type="predicted"/>
<dbReference type="Proteomes" id="UP000309450">
    <property type="component" value="Unassembled WGS sequence"/>
</dbReference>
<dbReference type="EMBL" id="SSND01000001">
    <property type="protein sequence ID" value="THD85065.1"/>
    <property type="molecule type" value="Genomic_DNA"/>
</dbReference>
<evidence type="ECO:0000313" key="2">
    <source>
        <dbReference type="EMBL" id="THD85065.1"/>
    </source>
</evidence>
<dbReference type="Gene3D" id="3.90.1720.10">
    <property type="entry name" value="endopeptidase domain like (from Nostoc punctiforme)"/>
    <property type="match status" value="1"/>
</dbReference>
<dbReference type="InterPro" id="IPR038765">
    <property type="entry name" value="Papain-like_cys_pep_sf"/>
</dbReference>
<keyword evidence="3" id="KW-1185">Reference proteome</keyword>
<dbReference type="InterPro" id="IPR007921">
    <property type="entry name" value="CHAP_dom"/>
</dbReference>
<organism evidence="2 3">
    <name type="scientific">Aliigemmobacter aestuarii</name>
    <dbReference type="NCBI Taxonomy" id="1445661"/>
    <lineage>
        <taxon>Bacteria</taxon>
        <taxon>Pseudomonadati</taxon>
        <taxon>Pseudomonadota</taxon>
        <taxon>Alphaproteobacteria</taxon>
        <taxon>Rhodobacterales</taxon>
        <taxon>Paracoccaceae</taxon>
        <taxon>Aliigemmobacter</taxon>
    </lineage>
</organism>
<dbReference type="AlphaFoldDB" id="A0A4S3MT66"/>
<dbReference type="OrthoDB" id="7279151at2"/>
<name>A0A4S3MT66_9RHOB</name>
<accession>A0A4S3MT66</accession>
<evidence type="ECO:0000259" key="1">
    <source>
        <dbReference type="PROSITE" id="PS50911"/>
    </source>
</evidence>
<feature type="domain" description="Peptidase C51" evidence="1">
    <location>
        <begin position="25"/>
        <end position="145"/>
    </location>
</feature>
<evidence type="ECO:0000313" key="3">
    <source>
        <dbReference type="Proteomes" id="UP000309450"/>
    </source>
</evidence>
<protein>
    <submittedName>
        <fullName evidence="2">CHAP domain-containing protein</fullName>
    </submittedName>
</protein>
<dbReference type="PROSITE" id="PS50911">
    <property type="entry name" value="CHAP"/>
    <property type="match status" value="1"/>
</dbReference>
<reference evidence="2 3" key="1">
    <citation type="submission" date="2019-04" db="EMBL/GenBank/DDBJ databases">
        <title>Draft genome sequence of Gemmobacter aestuarii sp. nov.</title>
        <authorList>
            <person name="Hameed A."/>
            <person name="Lin S.-Y."/>
            <person name="Shahina M."/>
            <person name="Lai W.-A."/>
            <person name="Young C.-C."/>
        </authorList>
    </citation>
    <scope>NUCLEOTIDE SEQUENCE [LARGE SCALE GENOMIC DNA]</scope>
    <source>
        <strain evidence="2 3">CC-PW-75</strain>
    </source>
</reference>
<dbReference type="SUPFAM" id="SSF54001">
    <property type="entry name" value="Cysteine proteinases"/>
    <property type="match status" value="1"/>
</dbReference>